<feature type="disulfide bond" evidence="6">
    <location>
        <begin position="147"/>
        <end position="173"/>
    </location>
</feature>
<dbReference type="Proteomes" id="UP000538725">
    <property type="component" value="Unassembled WGS sequence"/>
</dbReference>
<organism evidence="10 11">
    <name type="scientific">Melanocharis versteri</name>
    <name type="common">Fan-tailed berrypecker</name>
    <dbReference type="NCBI Taxonomy" id="254552"/>
    <lineage>
        <taxon>Eukaryota</taxon>
        <taxon>Metazoa</taxon>
        <taxon>Chordata</taxon>
        <taxon>Craniata</taxon>
        <taxon>Vertebrata</taxon>
        <taxon>Euteleostomi</taxon>
        <taxon>Archelosauria</taxon>
        <taxon>Archosauria</taxon>
        <taxon>Dinosauria</taxon>
        <taxon>Saurischia</taxon>
        <taxon>Theropoda</taxon>
        <taxon>Coelurosauria</taxon>
        <taxon>Aves</taxon>
        <taxon>Neognathae</taxon>
        <taxon>Neoaves</taxon>
        <taxon>Telluraves</taxon>
        <taxon>Australaves</taxon>
        <taxon>Passeriformes</taxon>
        <taxon>Passeroidea</taxon>
        <taxon>Melanocharitidae</taxon>
        <taxon>Melanocharis</taxon>
    </lineage>
</organism>
<evidence type="ECO:0000259" key="9">
    <source>
        <dbReference type="PROSITE" id="PS51233"/>
    </source>
</evidence>
<dbReference type="FunFam" id="2.30.230.10:FF:000002">
    <property type="entry name" value="Vitellogenin 7"/>
    <property type="match status" value="1"/>
</dbReference>
<dbReference type="Gene3D" id="2.20.50.20">
    <property type="entry name" value="Lipovitellin. Chain A, domain 3"/>
    <property type="match status" value="1"/>
</dbReference>
<dbReference type="FunFam" id="1.25.10.20:FF:000002">
    <property type="entry name" value="Vitellogenin 7"/>
    <property type="match status" value="1"/>
</dbReference>
<dbReference type="PANTHER" id="PTHR23345">
    <property type="entry name" value="VITELLOGENIN-RELATED"/>
    <property type="match status" value="1"/>
</dbReference>
<feature type="region of interest" description="Disordered" evidence="7">
    <location>
        <begin position="1101"/>
        <end position="1235"/>
    </location>
</feature>
<evidence type="ECO:0000256" key="3">
    <source>
        <dbReference type="ARBA" id="ARBA00022761"/>
    </source>
</evidence>
<dbReference type="SMART" id="SM01170">
    <property type="entry name" value="DUF1944"/>
    <property type="match status" value="1"/>
</dbReference>
<dbReference type="GO" id="GO:0005319">
    <property type="term" value="F:lipid transporter activity"/>
    <property type="evidence" value="ECO:0007669"/>
    <property type="project" value="InterPro"/>
</dbReference>
<dbReference type="InterPro" id="IPR015816">
    <property type="entry name" value="Vitellinogen_b-sht_N"/>
</dbReference>
<dbReference type="GO" id="GO:0071391">
    <property type="term" value="P:cellular response to estrogen stimulus"/>
    <property type="evidence" value="ECO:0007669"/>
    <property type="project" value="TreeGrafter"/>
</dbReference>
<dbReference type="InterPro" id="IPR015817">
    <property type="entry name" value="Vitellinogen_open_b-sht_sub1"/>
</dbReference>
<proteinExistence type="predicted"/>
<feature type="compositionally biased region" description="Low complexity" evidence="7">
    <location>
        <begin position="1111"/>
        <end position="1122"/>
    </location>
</feature>
<evidence type="ECO:0000256" key="2">
    <source>
        <dbReference type="ARBA" id="ARBA00022729"/>
    </source>
</evidence>
<keyword evidence="1" id="KW-0597">Phosphoprotein</keyword>
<dbReference type="SMART" id="SM00638">
    <property type="entry name" value="LPD_N"/>
    <property type="match status" value="1"/>
</dbReference>
<dbReference type="Pfam" id="PF01347">
    <property type="entry name" value="Vitellogenin_N"/>
    <property type="match status" value="1"/>
</dbReference>
<evidence type="ECO:0000313" key="10">
    <source>
        <dbReference type="EMBL" id="NXA95381.1"/>
    </source>
</evidence>
<dbReference type="PROSITE" id="PS51211">
    <property type="entry name" value="VITELLOGENIN"/>
    <property type="match status" value="1"/>
</dbReference>
<dbReference type="InterPro" id="IPR050733">
    <property type="entry name" value="Vitellogenin/Apolipophorin"/>
</dbReference>
<dbReference type="SUPFAM" id="SSF48431">
    <property type="entry name" value="Lipovitellin-phosvitin complex, superhelical domain"/>
    <property type="match status" value="1"/>
</dbReference>
<comment type="caution">
    <text evidence="10">The sequence shown here is derived from an EMBL/GenBank/DDBJ whole genome shotgun (WGS) entry which is preliminary data.</text>
</comment>
<dbReference type="PROSITE" id="PS51233">
    <property type="entry name" value="VWFD"/>
    <property type="match status" value="1"/>
</dbReference>
<feature type="non-terminal residue" evidence="10">
    <location>
        <position position="1"/>
    </location>
</feature>
<evidence type="ECO:0000256" key="5">
    <source>
        <dbReference type="ARBA" id="ARBA00023180"/>
    </source>
</evidence>
<reference evidence="10 11" key="1">
    <citation type="submission" date="2019-09" db="EMBL/GenBank/DDBJ databases">
        <title>Bird 10,000 Genomes (B10K) Project - Family phase.</title>
        <authorList>
            <person name="Zhang G."/>
        </authorList>
    </citation>
    <scope>NUCLEOTIDE SEQUENCE [LARGE SCALE GENOMIC DNA]</scope>
    <source>
        <strain evidence="10">B10K-DU-029-37</strain>
        <tissue evidence="10">Liver</tissue>
    </source>
</reference>
<dbReference type="Gene3D" id="2.30.230.10">
    <property type="entry name" value="Lipovitellin, beta-sheet shell regions, chain A"/>
    <property type="match status" value="1"/>
</dbReference>
<dbReference type="Pfam" id="PF09175">
    <property type="entry name" value="Vit_b-sht_shell"/>
    <property type="match status" value="1"/>
</dbReference>
<keyword evidence="4 6" id="KW-1015">Disulfide bond</keyword>
<feature type="non-terminal residue" evidence="10">
    <location>
        <position position="1714"/>
    </location>
</feature>
<accession>A0A7K8A3B0</accession>
<feature type="domain" description="VWFD" evidence="9">
    <location>
        <begin position="1444"/>
        <end position="1621"/>
    </location>
</feature>
<evidence type="ECO:0000313" key="11">
    <source>
        <dbReference type="Proteomes" id="UP000538725"/>
    </source>
</evidence>
<keyword evidence="2" id="KW-0732">Signal</keyword>
<dbReference type="InterPro" id="IPR015819">
    <property type="entry name" value="Lipid_transp_b-sht_shell"/>
</dbReference>
<dbReference type="Pfam" id="PF09172">
    <property type="entry name" value="Vit_open_b-sht"/>
    <property type="match status" value="1"/>
</dbReference>
<feature type="disulfide bond" evidence="6">
    <location>
        <begin position="189"/>
        <end position="192"/>
    </location>
</feature>
<dbReference type="InterPro" id="IPR001747">
    <property type="entry name" value="Vitellogenin_N"/>
</dbReference>
<dbReference type="GO" id="GO:0045735">
    <property type="term" value="F:nutrient reservoir activity"/>
    <property type="evidence" value="ECO:0007669"/>
    <property type="project" value="UniProtKB-KW"/>
</dbReference>
<gene>
    <name evidence="10" type="primary">Vtg2</name>
    <name evidence="10" type="ORF">MELVER_R01544</name>
</gene>
<dbReference type="Pfam" id="PF00094">
    <property type="entry name" value="VWD"/>
    <property type="match status" value="1"/>
</dbReference>
<feature type="compositionally biased region" description="Basic residues" evidence="7">
    <location>
        <begin position="1130"/>
        <end position="1145"/>
    </location>
</feature>
<feature type="compositionally biased region" description="Low complexity" evidence="7">
    <location>
        <begin position="1146"/>
        <end position="1168"/>
    </location>
</feature>
<feature type="region of interest" description="Disordered" evidence="7">
    <location>
        <begin position="910"/>
        <end position="947"/>
    </location>
</feature>
<dbReference type="GO" id="GO:0032355">
    <property type="term" value="P:response to estradiol"/>
    <property type="evidence" value="ECO:0007669"/>
    <property type="project" value="TreeGrafter"/>
</dbReference>
<sequence length="1714" mass="189313">IFFITEPVFHMGKTYLYSYESIIVHGLPDRGLAMAGVRLASKVEISRVSLSDHLLQIRSPKLEEHNGFWPIDPFIPSSRLSETIAACLSQPFKFEYTEGRVGSIFAPEDCPILCTNLVRGILNMLQITIKKSQNAYELQEAGIEGVCQTRYIIQDDSKNNRATISKSKDLTDCQEKAVKNLGMAYIRPCPTCPLKARNIKGTVTFTYKMKYDDSGASLTSAVSDQVYQISPFNEPNGAAVMEARQELSLVGTKRPPISAPTSQLQNQGSLRYHFSGELLQMPIPLIRIKNPDLQLTETLRQLVQNNEKGATKEASAKFLQMVQLFRVATLDQIESLWLHFVGELSYRPWFLSAICAAGATDTFRFLKQKIHDEKLNIWEAAAILPLAFHFVTPNKQTLEIASTFLTCPQIQKVLMHRIIVYLGYGSMVNKYCAQALLCPNELLQPLHDLSTEATSKGDTKDMSLALKAIGNAGEPASIKRILKFLPTFSSAAASLPNRIHADAVLALRKIARKDPAKVREITLQVFMDSTLAPNVRMMACVVLFETKPALPTVAALASSLLTEPSLQVASFAYSHMKALAAGRIPQLYKLSAACNIAIKLLGPRLDRLSYRYSKVIQISDYSSQYQAGAIWRVYLMNSPSTMFPSDIITKVRGYYANTAMDIIEVAFRSQSLTKLLRKQNIPFAEYDTYKTLKELGKSLLGWKELPPEDPLVSAYIKVLGQEIAFVDVDKDAIQQMMMSLTGSSNWQPVAKKVLEEVQRGISGRWTLPVMVGEARHIVPTIAGLPLELGLCGATVAQAAADVDVKVSPPVSDNFRPSQLWETKMDIHADIRPKAYFHMIAMMGINTQYFQSGFEFHAEFNANTTMKFDARINMKEKNLKIETLPCHQEVELAAVRSEVYAISRNMEEVDSEKKSQILPKGEIPSISDQLPQATEGSSRPGSWKQSSIPNVISKGYQQGSEEAHHNSAGRRFYARRFCKKFESLGCSTCLSLKSRNSAFLRNTYLHKLLGEFEAKIILKPVHTDADIDKIQLEVQAGSKAASKIIEVSSSGSKEEGETSPYEEIRAKLKKILGIENVFMAANKTRRRTKRINREYKAADTGLWAEPSTPHLSSSSSSSAASSADGKEPGNRHRKGDTRQSGKKRGSKSSSSSSSGSSASSKACSSSSSSQEDHSGDRHCSGDSEYSNQQASPPVYQLFFKPADEQDPGGEILNISISSSSSSASEEDISRAMSQPKFLGDSKPPILAAVLRAIHRNEQPTGLQLVLYTDTQPKRWRIQMFGSSITGPSRWKLCADASVINYRKVSGSLKWGKDCQDYHIATQIATGQFAAYPAMQMKLEWLKVPSIIRTTARWFYSFLPGAAYMLGFSQRQQLGPSHQATLVMALTSPRTCDVVFKLPQLTIYDTAIKLPLPVPSHPGTSISTSPSSDWKVFSQVTLSIIESLKGHCTVFQNKVTTFNGVEFNYSMPANCYHVLVQDCSPELKFLVTVKRLEESADLTAINVRLASHEVDMYVSNGLIQLKINGVQAPKDLPYTSNSAASMLISSEKKGLALKAPDYGIDKLYYDGHRLEIQVAFWMAGKTCGICGKYDAEMEREYQTPSGYLAKDAVSFGHSWIISEDPCAGACKLQHKFVKSEKPISFEKTAAKCFSVEPVLRCVKGCSATQTAPVSVGFHCVPADSALSLDGQPRLDQKSEDVVSSVSAHTACSCQQQSCPA</sequence>
<dbReference type="Gene3D" id="2.20.80.10">
    <property type="entry name" value="Lipovitellin-phosvitin complex, chain A, domain 4"/>
    <property type="match status" value="1"/>
</dbReference>
<keyword evidence="11" id="KW-1185">Reference proteome</keyword>
<dbReference type="SMART" id="SM01169">
    <property type="entry name" value="DUF1943"/>
    <property type="match status" value="1"/>
</dbReference>
<evidence type="ECO:0000259" key="8">
    <source>
        <dbReference type="PROSITE" id="PS51211"/>
    </source>
</evidence>
<feature type="domain" description="Vitellogenin" evidence="8">
    <location>
        <begin position="9"/>
        <end position="647"/>
    </location>
</feature>
<feature type="compositionally biased region" description="Basic and acidic residues" evidence="7">
    <location>
        <begin position="1169"/>
        <end position="1180"/>
    </location>
</feature>
<comment type="caution">
    <text evidence="6">Lacks conserved residue(s) required for the propagation of feature annotation.</text>
</comment>
<dbReference type="EMBL" id="VZTG01008007">
    <property type="protein sequence ID" value="NXA95381.1"/>
    <property type="molecule type" value="Genomic_DNA"/>
</dbReference>
<feature type="compositionally biased region" description="Polar residues" evidence="7">
    <location>
        <begin position="925"/>
        <end position="947"/>
    </location>
</feature>
<protein>
    <submittedName>
        <fullName evidence="10">VIT2 protein</fullName>
    </submittedName>
</protein>
<keyword evidence="5" id="KW-0325">Glycoprotein</keyword>
<keyword evidence="3" id="KW-0758">Storage protein</keyword>
<evidence type="ECO:0000256" key="1">
    <source>
        <dbReference type="ARBA" id="ARBA00022553"/>
    </source>
</evidence>
<evidence type="ECO:0000256" key="7">
    <source>
        <dbReference type="SAM" id="MobiDB-lite"/>
    </source>
</evidence>
<dbReference type="Gene3D" id="1.25.10.20">
    <property type="entry name" value="Vitellinogen, superhelical"/>
    <property type="match status" value="1"/>
</dbReference>
<evidence type="ECO:0000256" key="6">
    <source>
        <dbReference type="PROSITE-ProRule" id="PRU00557"/>
    </source>
</evidence>
<dbReference type="Gene3D" id="2.20.90.10">
    <property type="entry name" value="Vitellinogen, beta-sheet shell domain"/>
    <property type="match status" value="1"/>
</dbReference>
<evidence type="ECO:0000256" key="4">
    <source>
        <dbReference type="ARBA" id="ARBA00023157"/>
    </source>
</evidence>
<dbReference type="PANTHER" id="PTHR23345:SF15">
    <property type="entry name" value="VITELLOGENIN 1-RELATED"/>
    <property type="match status" value="1"/>
</dbReference>
<dbReference type="InterPro" id="IPR015255">
    <property type="entry name" value="Vitellinogen_open_b-sht"/>
</dbReference>
<dbReference type="InterPro" id="IPR015258">
    <property type="entry name" value="Vitellinogen_b-sht_shell"/>
</dbReference>
<dbReference type="SUPFAM" id="SSF56968">
    <property type="entry name" value="Lipovitellin-phosvitin complex, beta-sheet shell regions"/>
    <property type="match status" value="3"/>
</dbReference>
<feature type="compositionally biased region" description="Low complexity" evidence="7">
    <location>
        <begin position="1213"/>
        <end position="1222"/>
    </location>
</feature>
<dbReference type="InterPro" id="IPR037088">
    <property type="entry name" value="Vitellinogen_b-sht_shell_sf"/>
</dbReference>
<dbReference type="InterPro" id="IPR001846">
    <property type="entry name" value="VWF_type-D"/>
</dbReference>
<dbReference type="SMART" id="SM00216">
    <property type="entry name" value="VWD"/>
    <property type="match status" value="1"/>
</dbReference>
<dbReference type="InterPro" id="IPR011030">
    <property type="entry name" value="Lipovitellin_superhlx_dom"/>
</dbReference>
<name>A0A7K8A3B0_9PASE</name>